<sequence>MTPPASPPPPAAADALAQILHALLPPLLLAAASANALHSRWRALHGTLLTLQSSLVSAPASAAGHPLFADLVASLLPALRSLHALSARCQDPALPGGRLRLQSDLDIAASSLSLLLHDLSLLLRSGLLSVDSSASSPNAIVLQVPAAAASRADKSLFIRDAFARLQIGGLDLKLKALASLLELLGSDTTAEAANIVATDGDVAALLRMLDASAHSALRDRAAAAVALLATACAASRKVVFDEGGLGPLLRVLDSGSVPATREHAVVAIEAMTADTGSAWAVSAYGGVSVLINACRPGSGSLALQAISVAALKNVISIDDVRSALVEEGGLPVLVDLLASGNTNTQKSAALCLLSIASLGDLETKQQIVQDGALPPLLQALHITTDLDLQNSVLHAIHDLAAVPPAARTLCSSPLFFAQLTDLMCRGGSVLLQQMAADMVADLAPGVSDDTKRCMAPCVGTLVKMMEVAKPASLQESAGRALLALMTLKSNRKELVRDEKNMTRLVKMLDPRNEEIDKKHPVSILLALAMGGGNGTRRRIADSGACQHLQKLADAEVPCAKKALQRISSNRFKSLLSRGWNI</sequence>
<reference evidence="1" key="2">
    <citation type="submission" date="2025-09" db="UniProtKB">
        <authorList>
            <consortium name="EnsemblPlants"/>
        </authorList>
    </citation>
    <scope>IDENTIFICATION</scope>
</reference>
<proteinExistence type="predicted"/>
<organism evidence="1 2">
    <name type="scientific">Avena sativa</name>
    <name type="common">Oat</name>
    <dbReference type="NCBI Taxonomy" id="4498"/>
    <lineage>
        <taxon>Eukaryota</taxon>
        <taxon>Viridiplantae</taxon>
        <taxon>Streptophyta</taxon>
        <taxon>Embryophyta</taxon>
        <taxon>Tracheophyta</taxon>
        <taxon>Spermatophyta</taxon>
        <taxon>Magnoliopsida</taxon>
        <taxon>Liliopsida</taxon>
        <taxon>Poales</taxon>
        <taxon>Poaceae</taxon>
        <taxon>BOP clade</taxon>
        <taxon>Pooideae</taxon>
        <taxon>Poodae</taxon>
        <taxon>Poeae</taxon>
        <taxon>Poeae Chloroplast Group 1 (Aveneae type)</taxon>
        <taxon>Aveninae</taxon>
        <taxon>Avena</taxon>
    </lineage>
</organism>
<accession>A0ACD5YB48</accession>
<name>A0ACD5YB48_AVESA</name>
<evidence type="ECO:0000313" key="1">
    <source>
        <dbReference type="EnsemblPlants" id="AVESA.00010b.r2.5DG0972760.1.CDS.1"/>
    </source>
</evidence>
<evidence type="ECO:0000313" key="2">
    <source>
        <dbReference type="Proteomes" id="UP001732700"/>
    </source>
</evidence>
<protein>
    <submittedName>
        <fullName evidence="1">Uncharacterized protein</fullName>
    </submittedName>
</protein>
<dbReference type="EnsemblPlants" id="AVESA.00010b.r2.5DG0972760.1">
    <property type="protein sequence ID" value="AVESA.00010b.r2.5DG0972760.1.CDS.1"/>
    <property type="gene ID" value="AVESA.00010b.r2.5DG0972760"/>
</dbReference>
<keyword evidence="2" id="KW-1185">Reference proteome</keyword>
<dbReference type="Proteomes" id="UP001732700">
    <property type="component" value="Chromosome 5D"/>
</dbReference>
<reference evidence="1" key="1">
    <citation type="submission" date="2021-05" db="EMBL/GenBank/DDBJ databases">
        <authorList>
            <person name="Scholz U."/>
            <person name="Mascher M."/>
            <person name="Fiebig A."/>
        </authorList>
    </citation>
    <scope>NUCLEOTIDE SEQUENCE [LARGE SCALE GENOMIC DNA]</scope>
</reference>